<dbReference type="AlphaFoldDB" id="A0A7W7ST39"/>
<accession>A0A7W7ST39</accession>
<evidence type="ECO:0000313" key="2">
    <source>
        <dbReference type="Proteomes" id="UP000578819"/>
    </source>
</evidence>
<proteinExistence type="predicted"/>
<organism evidence="1 2">
    <name type="scientific">Micromonospora polyrhachis</name>
    <dbReference type="NCBI Taxonomy" id="1282883"/>
    <lineage>
        <taxon>Bacteria</taxon>
        <taxon>Bacillati</taxon>
        <taxon>Actinomycetota</taxon>
        <taxon>Actinomycetes</taxon>
        <taxon>Micromonosporales</taxon>
        <taxon>Micromonosporaceae</taxon>
        <taxon>Micromonospora</taxon>
    </lineage>
</organism>
<keyword evidence="2" id="KW-1185">Reference proteome</keyword>
<evidence type="ECO:0000313" key="1">
    <source>
        <dbReference type="EMBL" id="MBB4960071.1"/>
    </source>
</evidence>
<dbReference type="Proteomes" id="UP000578819">
    <property type="component" value="Unassembled WGS sequence"/>
</dbReference>
<comment type="caution">
    <text evidence="1">The sequence shown here is derived from an EMBL/GenBank/DDBJ whole genome shotgun (WGS) entry which is preliminary data.</text>
</comment>
<gene>
    <name evidence="1" type="ORF">FHR38_003804</name>
</gene>
<dbReference type="RefSeq" id="WP_184535893.1">
    <property type="nucleotide sequence ID" value="NZ_JACHJW010000001.1"/>
</dbReference>
<reference evidence="1 2" key="1">
    <citation type="submission" date="2020-08" db="EMBL/GenBank/DDBJ databases">
        <title>Sequencing the genomes of 1000 actinobacteria strains.</title>
        <authorList>
            <person name="Klenk H.-P."/>
        </authorList>
    </citation>
    <scope>NUCLEOTIDE SEQUENCE [LARGE SCALE GENOMIC DNA]</scope>
    <source>
        <strain evidence="1 2">DSM 45886</strain>
    </source>
</reference>
<dbReference type="EMBL" id="JACHJW010000001">
    <property type="protein sequence ID" value="MBB4960071.1"/>
    <property type="molecule type" value="Genomic_DNA"/>
</dbReference>
<sequence>MMNNSEMSRIRRQMRQRIRDVVAERRLARENDANLVEATNQTAQLAADSPIDEGSLIGG</sequence>
<protein>
    <submittedName>
        <fullName evidence="1">Uncharacterized protein</fullName>
    </submittedName>
</protein>
<name>A0A7W7ST39_9ACTN</name>